<keyword evidence="9" id="KW-0234">DNA repair</keyword>
<keyword evidence="8" id="KW-0460">Magnesium</keyword>
<reference evidence="15" key="1">
    <citation type="submission" date="2019-06" db="EMBL/GenBank/DDBJ databases">
        <title>Gordonia isolated from sludge of a wastewater treatment plant.</title>
        <authorList>
            <person name="Tamura T."/>
            <person name="Aoyama K."/>
            <person name="Kang Y."/>
            <person name="Saito S."/>
            <person name="Akiyama N."/>
            <person name="Yazawa K."/>
            <person name="Gonoi T."/>
            <person name="Mikami Y."/>
        </authorList>
    </citation>
    <scope>NUCLEOTIDE SEQUENCE [LARGE SCALE GENOMIC DNA]</scope>
    <source>
        <strain evidence="15">NBRC 107696</strain>
    </source>
</reference>
<dbReference type="Gene3D" id="3.90.79.10">
    <property type="entry name" value="Nucleoside Triphosphate Pyrophosphohydrolase"/>
    <property type="match status" value="1"/>
</dbReference>
<dbReference type="InterPro" id="IPR000086">
    <property type="entry name" value="NUDIX_hydrolase_dom"/>
</dbReference>
<dbReference type="PROSITE" id="PS00893">
    <property type="entry name" value="NUDIX_BOX"/>
    <property type="match status" value="1"/>
</dbReference>
<keyword evidence="7 12" id="KW-0378">Hydrolase</keyword>
<dbReference type="PANTHER" id="PTHR47707">
    <property type="entry name" value="8-OXO-DGTP DIPHOSPHATASE"/>
    <property type="match status" value="1"/>
</dbReference>
<evidence type="ECO:0000313" key="15">
    <source>
        <dbReference type="Proteomes" id="UP000444960"/>
    </source>
</evidence>
<dbReference type="GO" id="GO:0006260">
    <property type="term" value="P:DNA replication"/>
    <property type="evidence" value="ECO:0007669"/>
    <property type="project" value="UniProtKB-KW"/>
</dbReference>
<keyword evidence="5" id="KW-0479">Metal-binding</keyword>
<protein>
    <recommendedName>
        <fullName evidence="11">8-oxo-dGTP diphosphatase</fullName>
        <ecNumber evidence="11">3.6.1.55</ecNumber>
    </recommendedName>
</protein>
<comment type="caution">
    <text evidence="14">The sequence shown here is derived from an EMBL/GenBank/DDBJ whole genome shotgun (WGS) entry which is preliminary data.</text>
</comment>
<evidence type="ECO:0000256" key="4">
    <source>
        <dbReference type="ARBA" id="ARBA00022705"/>
    </source>
</evidence>
<dbReference type="Proteomes" id="UP000444960">
    <property type="component" value="Unassembled WGS sequence"/>
</dbReference>
<dbReference type="EMBL" id="BJOV01000005">
    <property type="protein sequence ID" value="GEE03749.1"/>
    <property type="molecule type" value="Genomic_DNA"/>
</dbReference>
<evidence type="ECO:0000256" key="12">
    <source>
        <dbReference type="RuleBase" id="RU003476"/>
    </source>
</evidence>
<dbReference type="InterPro" id="IPR020084">
    <property type="entry name" value="NUDIX_hydrolase_CS"/>
</dbReference>
<dbReference type="EC" id="3.6.1.55" evidence="11"/>
<evidence type="ECO:0000256" key="10">
    <source>
        <dbReference type="ARBA" id="ARBA00035861"/>
    </source>
</evidence>
<dbReference type="GO" id="GO:0044716">
    <property type="term" value="F:8-oxo-GDP phosphatase activity"/>
    <property type="evidence" value="ECO:0007669"/>
    <property type="project" value="TreeGrafter"/>
</dbReference>
<evidence type="ECO:0000256" key="7">
    <source>
        <dbReference type="ARBA" id="ARBA00022801"/>
    </source>
</evidence>
<evidence type="ECO:0000256" key="6">
    <source>
        <dbReference type="ARBA" id="ARBA00022763"/>
    </source>
</evidence>
<dbReference type="PROSITE" id="PS51462">
    <property type="entry name" value="NUDIX"/>
    <property type="match status" value="1"/>
</dbReference>
<dbReference type="CDD" id="cd03425">
    <property type="entry name" value="NUDIX_MutT_NudA_like"/>
    <property type="match status" value="1"/>
</dbReference>
<comment type="catalytic activity">
    <reaction evidence="10">
        <text>8-oxo-dGTP + H2O = 8-oxo-dGMP + diphosphate + H(+)</text>
        <dbReference type="Rhea" id="RHEA:31575"/>
        <dbReference type="ChEBI" id="CHEBI:15377"/>
        <dbReference type="ChEBI" id="CHEBI:15378"/>
        <dbReference type="ChEBI" id="CHEBI:33019"/>
        <dbReference type="ChEBI" id="CHEBI:63224"/>
        <dbReference type="ChEBI" id="CHEBI:77896"/>
        <dbReference type="EC" id="3.6.1.55"/>
    </reaction>
</comment>
<evidence type="ECO:0000259" key="13">
    <source>
        <dbReference type="PROSITE" id="PS51462"/>
    </source>
</evidence>
<dbReference type="GO" id="GO:0044715">
    <property type="term" value="F:8-oxo-dGDP phosphatase activity"/>
    <property type="evidence" value="ECO:0007669"/>
    <property type="project" value="TreeGrafter"/>
</dbReference>
<evidence type="ECO:0000256" key="2">
    <source>
        <dbReference type="ARBA" id="ARBA00005582"/>
    </source>
</evidence>
<keyword evidence="6" id="KW-0227">DNA damage</keyword>
<dbReference type="InterPro" id="IPR047127">
    <property type="entry name" value="MutT-like"/>
</dbReference>
<dbReference type="GO" id="GO:0008413">
    <property type="term" value="F:8-oxo-7,8-dihydroguanosine triphosphate pyrophosphatase activity"/>
    <property type="evidence" value="ECO:0007669"/>
    <property type="project" value="TreeGrafter"/>
</dbReference>
<evidence type="ECO:0000256" key="3">
    <source>
        <dbReference type="ARBA" id="ARBA00022457"/>
    </source>
</evidence>
<gene>
    <name evidence="14" type="ORF">nbrc107696_41950</name>
</gene>
<evidence type="ECO:0000256" key="1">
    <source>
        <dbReference type="ARBA" id="ARBA00001946"/>
    </source>
</evidence>
<dbReference type="Pfam" id="PF00293">
    <property type="entry name" value="NUDIX"/>
    <property type="match status" value="1"/>
</dbReference>
<dbReference type="GO" id="GO:0046872">
    <property type="term" value="F:metal ion binding"/>
    <property type="evidence" value="ECO:0007669"/>
    <property type="project" value="UniProtKB-KW"/>
</dbReference>
<accession>A0A7I9VEG8</accession>
<dbReference type="InterPro" id="IPR015797">
    <property type="entry name" value="NUDIX_hydrolase-like_dom_sf"/>
</dbReference>
<keyword evidence="15" id="KW-1185">Reference proteome</keyword>
<evidence type="ECO:0000313" key="14">
    <source>
        <dbReference type="EMBL" id="GEE03749.1"/>
    </source>
</evidence>
<dbReference type="GO" id="GO:0035539">
    <property type="term" value="F:8-oxo-7,8-dihydrodeoxyguanosine triphosphate pyrophosphatase activity"/>
    <property type="evidence" value="ECO:0007669"/>
    <property type="project" value="UniProtKB-EC"/>
</dbReference>
<dbReference type="PRINTS" id="PR00502">
    <property type="entry name" value="NUDIXFAMILY"/>
</dbReference>
<dbReference type="AlphaFoldDB" id="A0A7I9VEG8"/>
<sequence>MIESGRLLLAQRAYPPELAGLWELPGGKVETGETLADALVRELCEELDVEVSAGDRLDVVVRPKPGLELVAVRARIVSGMPRAVEHRAIRWVAADELVELDRRGALVPGDRGWVPELLADLR</sequence>
<dbReference type="PANTHER" id="PTHR47707:SF1">
    <property type="entry name" value="NUDIX HYDROLASE FAMILY PROTEIN"/>
    <property type="match status" value="1"/>
</dbReference>
<proteinExistence type="inferred from homology"/>
<name>A0A7I9VEG8_9ACTN</name>
<evidence type="ECO:0000256" key="11">
    <source>
        <dbReference type="ARBA" id="ARBA00038905"/>
    </source>
</evidence>
<feature type="domain" description="Nudix hydrolase" evidence="13">
    <location>
        <begin position="1"/>
        <end position="119"/>
    </location>
</feature>
<keyword evidence="4" id="KW-0235">DNA replication</keyword>
<evidence type="ECO:0000256" key="8">
    <source>
        <dbReference type="ARBA" id="ARBA00022842"/>
    </source>
</evidence>
<comment type="cofactor">
    <cofactor evidence="1">
        <name>Mg(2+)</name>
        <dbReference type="ChEBI" id="CHEBI:18420"/>
    </cofactor>
</comment>
<comment type="similarity">
    <text evidence="2 12">Belongs to the Nudix hydrolase family.</text>
</comment>
<dbReference type="InterPro" id="IPR020476">
    <property type="entry name" value="Nudix_hydrolase"/>
</dbReference>
<dbReference type="SUPFAM" id="SSF55811">
    <property type="entry name" value="Nudix"/>
    <property type="match status" value="1"/>
</dbReference>
<keyword evidence="3" id="KW-0515">Mutator protein</keyword>
<evidence type="ECO:0000256" key="9">
    <source>
        <dbReference type="ARBA" id="ARBA00023204"/>
    </source>
</evidence>
<organism evidence="14 15">
    <name type="scientific">Gordonia spumicola</name>
    <dbReference type="NCBI Taxonomy" id="589161"/>
    <lineage>
        <taxon>Bacteria</taxon>
        <taxon>Bacillati</taxon>
        <taxon>Actinomycetota</taxon>
        <taxon>Actinomycetes</taxon>
        <taxon>Mycobacteriales</taxon>
        <taxon>Gordoniaceae</taxon>
        <taxon>Gordonia</taxon>
    </lineage>
</organism>
<dbReference type="GO" id="GO:0006281">
    <property type="term" value="P:DNA repair"/>
    <property type="evidence" value="ECO:0007669"/>
    <property type="project" value="UniProtKB-KW"/>
</dbReference>
<evidence type="ECO:0000256" key="5">
    <source>
        <dbReference type="ARBA" id="ARBA00022723"/>
    </source>
</evidence>